<evidence type="ECO:0000313" key="2">
    <source>
        <dbReference type="Proteomes" id="UP001165289"/>
    </source>
</evidence>
<dbReference type="AlphaFoldDB" id="A0AAV7JXT0"/>
<proteinExistence type="predicted"/>
<dbReference type="EMBL" id="JAKMXF010000288">
    <property type="protein sequence ID" value="KAI6653254.1"/>
    <property type="molecule type" value="Genomic_DNA"/>
</dbReference>
<accession>A0AAV7JXT0</accession>
<sequence>MSDKEQKDQSGIHREGIEIQFVKIPSKDGPPFLQLFTICGGVWTRDADLPSTKLKFPANRKVVISTRRLEKSPKDAFYLKSNIAYPSPYRCIGIQIVMTTVNMNIEELDHSDLDKYQLVYEKSRALLPPVAGIRAQLTQSNKSTREYNLTDRQVSKDPHHKIQAFTPITVPLFWYRKAEQIFNSLRDSSGEIDHKELMKRSKVWSLSYLKYHSQNLSTFQPLETTKQRLKMMLKMVLDIVNK</sequence>
<name>A0AAV7JXT0_9METZ</name>
<protein>
    <submittedName>
        <fullName evidence="1">Uncharacterized protein</fullName>
    </submittedName>
</protein>
<comment type="caution">
    <text evidence="1">The sequence shown here is derived from an EMBL/GenBank/DDBJ whole genome shotgun (WGS) entry which is preliminary data.</text>
</comment>
<organism evidence="1 2">
    <name type="scientific">Oopsacas minuta</name>
    <dbReference type="NCBI Taxonomy" id="111878"/>
    <lineage>
        <taxon>Eukaryota</taxon>
        <taxon>Metazoa</taxon>
        <taxon>Porifera</taxon>
        <taxon>Hexactinellida</taxon>
        <taxon>Hexasterophora</taxon>
        <taxon>Lyssacinosida</taxon>
        <taxon>Leucopsacidae</taxon>
        <taxon>Oopsacas</taxon>
    </lineage>
</organism>
<gene>
    <name evidence="1" type="ORF">LOD99_3779</name>
</gene>
<dbReference type="Proteomes" id="UP001165289">
    <property type="component" value="Unassembled WGS sequence"/>
</dbReference>
<evidence type="ECO:0000313" key="1">
    <source>
        <dbReference type="EMBL" id="KAI6653254.1"/>
    </source>
</evidence>
<keyword evidence="2" id="KW-1185">Reference proteome</keyword>
<reference evidence="1 2" key="1">
    <citation type="journal article" date="2023" name="BMC Biol.">
        <title>The compact genome of the sponge Oopsacas minuta (Hexactinellida) is lacking key metazoan core genes.</title>
        <authorList>
            <person name="Santini S."/>
            <person name="Schenkelaars Q."/>
            <person name="Jourda C."/>
            <person name="Duchesne M."/>
            <person name="Belahbib H."/>
            <person name="Rocher C."/>
            <person name="Selva M."/>
            <person name="Riesgo A."/>
            <person name="Vervoort M."/>
            <person name="Leys S.P."/>
            <person name="Kodjabachian L."/>
            <person name="Le Bivic A."/>
            <person name="Borchiellini C."/>
            <person name="Claverie J.M."/>
            <person name="Renard E."/>
        </authorList>
    </citation>
    <scope>NUCLEOTIDE SEQUENCE [LARGE SCALE GENOMIC DNA]</scope>
    <source>
        <strain evidence="1">SPO-2</strain>
    </source>
</reference>